<protein>
    <submittedName>
        <fullName evidence="3">Winged helix-turn-helix transcriptional regulator</fullName>
    </submittedName>
</protein>
<dbReference type="Pfam" id="PF01022">
    <property type="entry name" value="HTH_5"/>
    <property type="match status" value="1"/>
</dbReference>
<dbReference type="AlphaFoldDB" id="A0A5D4KHA1"/>
<dbReference type="PRINTS" id="PR00778">
    <property type="entry name" value="HTHARSR"/>
</dbReference>
<feature type="domain" description="HTH arsR-type" evidence="2">
    <location>
        <begin position="11"/>
        <end position="91"/>
    </location>
</feature>
<dbReference type="CDD" id="cd00090">
    <property type="entry name" value="HTH_ARSR"/>
    <property type="match status" value="1"/>
</dbReference>
<dbReference type="InterPro" id="IPR036390">
    <property type="entry name" value="WH_DNA-bd_sf"/>
</dbReference>
<evidence type="ECO:0000259" key="2">
    <source>
        <dbReference type="SMART" id="SM00418"/>
    </source>
</evidence>
<reference evidence="3 4" key="1">
    <citation type="submission" date="2019-08" db="EMBL/GenBank/DDBJ databases">
        <title>Bacillus genomes from the desert of Cuatro Cienegas, Coahuila.</title>
        <authorList>
            <person name="Olmedo-Alvarez G."/>
        </authorList>
    </citation>
    <scope>NUCLEOTIDE SEQUENCE [LARGE SCALE GENOMIC DNA]</scope>
    <source>
        <strain evidence="3 4">CH40_1T</strain>
    </source>
</reference>
<evidence type="ECO:0000313" key="3">
    <source>
        <dbReference type="EMBL" id="TYR75613.1"/>
    </source>
</evidence>
<keyword evidence="1" id="KW-0238">DNA-binding</keyword>
<dbReference type="PANTHER" id="PTHR38600:SF2">
    <property type="entry name" value="SLL0088 PROTEIN"/>
    <property type="match status" value="1"/>
</dbReference>
<dbReference type="GO" id="GO:0003700">
    <property type="term" value="F:DNA-binding transcription factor activity"/>
    <property type="evidence" value="ECO:0007669"/>
    <property type="project" value="InterPro"/>
</dbReference>
<dbReference type="GO" id="GO:0003677">
    <property type="term" value="F:DNA binding"/>
    <property type="evidence" value="ECO:0007669"/>
    <property type="project" value="UniProtKB-KW"/>
</dbReference>
<sequence length="207" mass="24329">MESMMIIRDYNQLKALSDPFRVKLMLRLVESPFTGQQLSEIFDLSRARIHYHLRELEKLGLIEIVKTEEKNGIIQKFYQSVASGFYPDASLMPHKEEISNTKRQMLYGMLDRTMTRLLEAPNDAFEEAGPNDPGDWNILATSWETKVTEENFRWYTKKYFELLEELQSRAEKDANNPDAKHYYMSGYGFQVTESNFEKRVSNTDENE</sequence>
<dbReference type="EMBL" id="VTEH01000006">
    <property type="protein sequence ID" value="TYR75613.1"/>
    <property type="molecule type" value="Genomic_DNA"/>
</dbReference>
<dbReference type="Gene3D" id="1.10.10.10">
    <property type="entry name" value="Winged helix-like DNA-binding domain superfamily/Winged helix DNA-binding domain"/>
    <property type="match status" value="1"/>
</dbReference>
<name>A0A5D4KHA1_9BACI</name>
<dbReference type="Proteomes" id="UP000323317">
    <property type="component" value="Unassembled WGS sequence"/>
</dbReference>
<evidence type="ECO:0000256" key="1">
    <source>
        <dbReference type="ARBA" id="ARBA00023125"/>
    </source>
</evidence>
<evidence type="ECO:0000313" key="4">
    <source>
        <dbReference type="Proteomes" id="UP000323317"/>
    </source>
</evidence>
<accession>A0A5D4KHA1</accession>
<dbReference type="SUPFAM" id="SSF46785">
    <property type="entry name" value="Winged helix' DNA-binding domain"/>
    <property type="match status" value="1"/>
</dbReference>
<proteinExistence type="predicted"/>
<dbReference type="InterPro" id="IPR001845">
    <property type="entry name" value="HTH_ArsR_DNA-bd_dom"/>
</dbReference>
<dbReference type="PANTHER" id="PTHR38600">
    <property type="entry name" value="TRANSCRIPTIONAL REGULATORY PROTEIN"/>
    <property type="match status" value="1"/>
</dbReference>
<dbReference type="SMART" id="SM00418">
    <property type="entry name" value="HTH_ARSR"/>
    <property type="match status" value="1"/>
</dbReference>
<comment type="caution">
    <text evidence="3">The sequence shown here is derived from an EMBL/GenBank/DDBJ whole genome shotgun (WGS) entry which is preliminary data.</text>
</comment>
<organism evidence="3 4">
    <name type="scientific">Rossellomorea vietnamensis</name>
    <dbReference type="NCBI Taxonomy" id="218284"/>
    <lineage>
        <taxon>Bacteria</taxon>
        <taxon>Bacillati</taxon>
        <taxon>Bacillota</taxon>
        <taxon>Bacilli</taxon>
        <taxon>Bacillales</taxon>
        <taxon>Bacillaceae</taxon>
        <taxon>Rossellomorea</taxon>
    </lineage>
</organism>
<dbReference type="InterPro" id="IPR036388">
    <property type="entry name" value="WH-like_DNA-bd_sf"/>
</dbReference>
<gene>
    <name evidence="3" type="ORF">FZC79_10625</name>
</gene>
<dbReference type="InterPro" id="IPR011991">
    <property type="entry name" value="ArsR-like_HTH"/>
</dbReference>